<evidence type="ECO:0000313" key="2">
    <source>
        <dbReference type="Proteomes" id="UP000244920"/>
    </source>
</evidence>
<reference evidence="2" key="1">
    <citation type="submission" date="2018-05" db="EMBL/GenBank/DDBJ databases">
        <title>Complete genome sequence of Actinobacillus porcitonsillarum reference strain 9953L55 (CCUG 46996).</title>
        <authorList>
            <person name="Dona V."/>
            <person name="Perreten V."/>
        </authorList>
    </citation>
    <scope>NUCLEOTIDE SEQUENCE [LARGE SCALE GENOMIC DNA]</scope>
    <source>
        <strain evidence="2">9953L55</strain>
    </source>
</reference>
<proteinExistence type="predicted"/>
<name>A0A2U8FKA1_9PAST</name>
<dbReference type="AlphaFoldDB" id="A0A2U8FKA1"/>
<accession>A0A2U8FKA1</accession>
<protein>
    <submittedName>
        <fullName evidence="1">Uncharacterized protein</fullName>
    </submittedName>
</protein>
<dbReference type="RefSeq" id="WP_108924240.1">
    <property type="nucleotide sequence ID" value="NZ_CP029206.1"/>
</dbReference>
<keyword evidence="2" id="KW-1185">Reference proteome</keyword>
<dbReference type="KEGG" id="apor:DDU33_07790"/>
<organism evidence="1 2">
    <name type="scientific">Actinobacillus porcitonsillarum</name>
    <dbReference type="NCBI Taxonomy" id="189834"/>
    <lineage>
        <taxon>Bacteria</taxon>
        <taxon>Pseudomonadati</taxon>
        <taxon>Pseudomonadota</taxon>
        <taxon>Gammaproteobacteria</taxon>
        <taxon>Pasteurellales</taxon>
        <taxon>Pasteurellaceae</taxon>
        <taxon>Actinobacillus</taxon>
    </lineage>
</organism>
<gene>
    <name evidence="1" type="ORF">DDU33_07790</name>
</gene>
<sequence>MNKSCSKQQQINLLEIRYEVAKRNCNSFSARFSRTGNPQDQQRYCYYADAAKFYLNQLTQLKGGIKWH</sequence>
<dbReference type="Proteomes" id="UP000244920">
    <property type="component" value="Chromosome"/>
</dbReference>
<dbReference type="EMBL" id="CP029206">
    <property type="protein sequence ID" value="AWI51392.1"/>
    <property type="molecule type" value="Genomic_DNA"/>
</dbReference>
<evidence type="ECO:0000313" key="1">
    <source>
        <dbReference type="EMBL" id="AWI51392.1"/>
    </source>
</evidence>